<dbReference type="InterPro" id="IPR036514">
    <property type="entry name" value="SGNH_hydro_sf"/>
</dbReference>
<accession>A0ABU8KR22</accession>
<dbReference type="SUPFAM" id="SSF52266">
    <property type="entry name" value="SGNH hydrolase"/>
    <property type="match status" value="1"/>
</dbReference>
<evidence type="ECO:0000313" key="3">
    <source>
        <dbReference type="Proteomes" id="UP001387293"/>
    </source>
</evidence>
<evidence type="ECO:0000313" key="2">
    <source>
        <dbReference type="EMBL" id="MEI9407925.1"/>
    </source>
</evidence>
<sequence length="772" mass="82853">MRLATTVNIALQGLQTIDGVATAVGDRVLVKNQATASENGIYTASDGQWYRAADARSARTLQKGTTAFVQDGASNGEITFRFNTMDPVIGTDAIDITGDGDALLRADLLDEDDMASDSDSKVPTQQSVKTYVDGKVSPRYTTEFGFVDDGITNNDAAWNLAVASLTQGQILVTVKQHATHNYKFFAVGDFTALAIDATSGPTFTGDFVYNYGTTNIKAGNLKLLNTGATSWKRGFDIVPKPDNRRPKETFLHAQNFDPAAVVPIDLSNASLERIAWPAGDTWAVGPAGAMQTATQASFDLGTIATAFWYGAFVPAKSGGEYKACWHGNGTTRGIMVRTEAGYRIAYGTTLAEAVTYTTRTYGVGSSSASLPSVMNNDNQDGYRLPNATLGVRIISPTKFCFTLNGIDITTQQTTASPIVDVGMVVFQNPGETGSVVTDNWVRVDNGPAPVPNGQRILIFGDSITDGVNPGWPEWLAWFLQGSCGLQVDYVNNIAVAGQTAEQQDTIMAGMSLSGYTLAIGMVGTNNIQGQTASFPTVMQSIINRLANAFIPLVVAVPPMFYNRADAVRNGAVGQNSVNGGFGSYYRNVIMKTIADKAAQGYLVGMVEAAQAMTPALAYHLAWNATGMMQTGAVFDNIHPDMQNRIAFAFALARKAMALLAPPYDKSLPFTAIPASWYRNSWQALTTPVFWLDATGRKHLDGIINTAAGPTADGTQVLQLPKYMWPQRAQWQPVITQKANVQSWLDVTTAGVATAYGVDATNKFIRLGDVNWE</sequence>
<dbReference type="Pfam" id="PF13472">
    <property type="entry name" value="Lipase_GDSL_2"/>
    <property type="match status" value="1"/>
</dbReference>
<reference evidence="2 3" key="1">
    <citation type="submission" date="2022-12" db="EMBL/GenBank/DDBJ databases">
        <authorList>
            <person name="Muema E."/>
        </authorList>
    </citation>
    <scope>NUCLEOTIDE SEQUENCE [LARGE SCALE GENOMIC DNA]</scope>
    <source>
        <strain evidence="3">1326</strain>
    </source>
</reference>
<comment type="caution">
    <text evidence="2">The sequence shown here is derived from an EMBL/GenBank/DDBJ whole genome shotgun (WGS) entry which is preliminary data.</text>
</comment>
<organism evidence="2 3">
    <name type="scientific">Mesorhizobium salmacidum</name>
    <dbReference type="NCBI Taxonomy" id="3015171"/>
    <lineage>
        <taxon>Bacteria</taxon>
        <taxon>Pseudomonadati</taxon>
        <taxon>Pseudomonadota</taxon>
        <taxon>Alphaproteobacteria</taxon>
        <taxon>Hyphomicrobiales</taxon>
        <taxon>Phyllobacteriaceae</taxon>
        <taxon>Mesorhizobium</taxon>
    </lineage>
</organism>
<dbReference type="EMBL" id="JAPYKS010000002">
    <property type="protein sequence ID" value="MEI9407925.1"/>
    <property type="molecule type" value="Genomic_DNA"/>
</dbReference>
<name>A0ABU8KR22_9HYPH</name>
<dbReference type="InterPro" id="IPR013830">
    <property type="entry name" value="SGNH_hydro"/>
</dbReference>
<feature type="domain" description="SGNH hydrolase-type esterase" evidence="1">
    <location>
        <begin position="458"/>
        <end position="563"/>
    </location>
</feature>
<gene>
    <name evidence="2" type="ORF">O7A60_03930</name>
</gene>
<protein>
    <recommendedName>
        <fullName evidence="1">SGNH hydrolase-type esterase domain-containing protein</fullName>
    </recommendedName>
</protein>
<dbReference type="Proteomes" id="UP001387293">
    <property type="component" value="Unassembled WGS sequence"/>
</dbReference>
<keyword evidence="3" id="KW-1185">Reference proteome</keyword>
<dbReference type="RefSeq" id="WP_337105107.1">
    <property type="nucleotide sequence ID" value="NZ_JAPYKS010000002.1"/>
</dbReference>
<evidence type="ECO:0000259" key="1">
    <source>
        <dbReference type="Pfam" id="PF13472"/>
    </source>
</evidence>
<dbReference type="Gene3D" id="3.40.50.1110">
    <property type="entry name" value="SGNH hydrolase"/>
    <property type="match status" value="1"/>
</dbReference>
<proteinExistence type="predicted"/>
<dbReference type="CDD" id="cd00229">
    <property type="entry name" value="SGNH_hydrolase"/>
    <property type="match status" value="1"/>
</dbReference>